<evidence type="ECO:0000313" key="1">
    <source>
        <dbReference type="EMBL" id="KLO04557.1"/>
    </source>
</evidence>
<proteinExistence type="predicted"/>
<protein>
    <submittedName>
        <fullName evidence="1">Uncharacterized protein</fullName>
    </submittedName>
</protein>
<dbReference type="InParanoid" id="A0A0H2QZX2"/>
<reference evidence="1 2" key="1">
    <citation type="submission" date="2015-04" db="EMBL/GenBank/DDBJ databases">
        <title>Complete genome sequence of Schizopora paradoxa KUC8140, a cosmopolitan wood degrader in East Asia.</title>
        <authorList>
            <consortium name="DOE Joint Genome Institute"/>
            <person name="Min B."/>
            <person name="Park H."/>
            <person name="Jang Y."/>
            <person name="Kim J.-J."/>
            <person name="Kim K.H."/>
            <person name="Pangilinan J."/>
            <person name="Lipzen A."/>
            <person name="Riley R."/>
            <person name="Grigoriev I.V."/>
            <person name="Spatafora J.W."/>
            <person name="Choi I.-G."/>
        </authorList>
    </citation>
    <scope>NUCLEOTIDE SEQUENCE [LARGE SCALE GENOMIC DNA]</scope>
    <source>
        <strain evidence="1 2">KUC8140</strain>
    </source>
</reference>
<dbReference type="Proteomes" id="UP000053477">
    <property type="component" value="Unassembled WGS sequence"/>
</dbReference>
<evidence type="ECO:0000313" key="2">
    <source>
        <dbReference type="Proteomes" id="UP000053477"/>
    </source>
</evidence>
<gene>
    <name evidence="1" type="ORF">SCHPADRAFT_896943</name>
</gene>
<accession>A0A0H2QZX2</accession>
<dbReference type="EMBL" id="KQ086502">
    <property type="protein sequence ID" value="KLO04557.1"/>
    <property type="molecule type" value="Genomic_DNA"/>
</dbReference>
<organism evidence="1 2">
    <name type="scientific">Schizopora paradoxa</name>
    <dbReference type="NCBI Taxonomy" id="27342"/>
    <lineage>
        <taxon>Eukaryota</taxon>
        <taxon>Fungi</taxon>
        <taxon>Dikarya</taxon>
        <taxon>Basidiomycota</taxon>
        <taxon>Agaricomycotina</taxon>
        <taxon>Agaricomycetes</taxon>
        <taxon>Hymenochaetales</taxon>
        <taxon>Schizoporaceae</taxon>
        <taxon>Schizopora</taxon>
    </lineage>
</organism>
<dbReference type="AlphaFoldDB" id="A0A0H2QZX2"/>
<sequence>MARRRCSPDVDLYRQRRDVAKGGVVVGLLSRRRSIPSLLGDGWLFDVEETAKGRGGMARVHDVKERESKEREAWEGLNGLKDAFRANTVVNAISTTQGSAKLEARYLEALQTARPRLTQIFDSLLKKRARKRYASARTSPSHPRLSNLARALTIYTIKAIANEVRFFVLASVDALFCAGSRKQVETSTWGQDAHDERLGFEVSLTDTYEKMKREHTAMRHTGRTVQHRQAR</sequence>
<name>A0A0H2QZX2_9AGAM</name>
<keyword evidence="2" id="KW-1185">Reference proteome</keyword>